<feature type="transmembrane region" description="Helical" evidence="1">
    <location>
        <begin position="21"/>
        <end position="41"/>
    </location>
</feature>
<reference evidence="2 3" key="1">
    <citation type="submission" date="2016-01" db="EMBL/GenBank/DDBJ databases">
        <authorList>
            <person name="Manzoor S."/>
        </authorList>
    </citation>
    <scope>NUCLEOTIDE SEQUENCE [LARGE SCALE GENOMIC DNA]</scope>
    <source>
        <strain evidence="2">Methanoculleus sp MAB1</strain>
    </source>
</reference>
<keyword evidence="1" id="KW-1133">Transmembrane helix</keyword>
<evidence type="ECO:0000313" key="3">
    <source>
        <dbReference type="Proteomes" id="UP000069850"/>
    </source>
</evidence>
<dbReference type="EMBL" id="LT158599">
    <property type="protein sequence ID" value="CVK33500.1"/>
    <property type="molecule type" value="Genomic_DNA"/>
</dbReference>
<evidence type="ECO:0000256" key="1">
    <source>
        <dbReference type="SAM" id="Phobius"/>
    </source>
</evidence>
<name>A0A0X3BNU7_9EURY</name>
<dbReference type="KEGG" id="mema:MMAB1_2287"/>
<evidence type="ECO:0000313" key="2">
    <source>
        <dbReference type="EMBL" id="CVK33500.1"/>
    </source>
</evidence>
<dbReference type="AlphaFoldDB" id="A0A0X3BNU7"/>
<keyword evidence="1" id="KW-0812">Transmembrane</keyword>
<accession>A0A0X3BNU7</accession>
<proteinExistence type="predicted"/>
<organism evidence="2 3">
    <name type="scientific">Methanoculleus bourgensis</name>
    <dbReference type="NCBI Taxonomy" id="83986"/>
    <lineage>
        <taxon>Archaea</taxon>
        <taxon>Methanobacteriati</taxon>
        <taxon>Methanobacteriota</taxon>
        <taxon>Stenosarchaea group</taxon>
        <taxon>Methanomicrobia</taxon>
        <taxon>Methanomicrobiales</taxon>
        <taxon>Methanomicrobiaceae</taxon>
        <taxon>Methanoculleus</taxon>
    </lineage>
</organism>
<sequence length="59" mass="6463">MLREAVAAIDRPALRRLERNFAFFAAVGTDCLMELAGAVLVRAGTPARISLIHILQPCR</sequence>
<keyword evidence="1" id="KW-0472">Membrane</keyword>
<gene>
    <name evidence="2" type="ORF">MMAB1_2287</name>
</gene>
<protein>
    <submittedName>
        <fullName evidence="2">Uncharacterized protein</fullName>
    </submittedName>
</protein>
<dbReference type="Proteomes" id="UP000069850">
    <property type="component" value="Chromosome 1"/>
</dbReference>